<accession>A0A9W9TJU0</accession>
<organism evidence="2 3">
    <name type="scientific">Penicillium chermesinum</name>
    <dbReference type="NCBI Taxonomy" id="63820"/>
    <lineage>
        <taxon>Eukaryota</taxon>
        <taxon>Fungi</taxon>
        <taxon>Dikarya</taxon>
        <taxon>Ascomycota</taxon>
        <taxon>Pezizomycotina</taxon>
        <taxon>Eurotiomycetes</taxon>
        <taxon>Eurotiomycetidae</taxon>
        <taxon>Eurotiales</taxon>
        <taxon>Aspergillaceae</taxon>
        <taxon>Penicillium</taxon>
    </lineage>
</organism>
<evidence type="ECO:0000313" key="3">
    <source>
        <dbReference type="Proteomes" id="UP001150941"/>
    </source>
</evidence>
<dbReference type="AlphaFoldDB" id="A0A9W9TJU0"/>
<dbReference type="RefSeq" id="XP_058328774.1">
    <property type="nucleotide sequence ID" value="XM_058475884.1"/>
</dbReference>
<name>A0A9W9TJU0_9EURO</name>
<reference evidence="2" key="2">
    <citation type="journal article" date="2023" name="IMA Fungus">
        <title>Comparative genomic study of the Penicillium genus elucidates a diverse pangenome and 15 lateral gene transfer events.</title>
        <authorList>
            <person name="Petersen C."/>
            <person name="Sorensen T."/>
            <person name="Nielsen M.R."/>
            <person name="Sondergaard T.E."/>
            <person name="Sorensen J.L."/>
            <person name="Fitzpatrick D.A."/>
            <person name="Frisvad J.C."/>
            <person name="Nielsen K.L."/>
        </authorList>
    </citation>
    <scope>NUCLEOTIDE SEQUENCE</scope>
    <source>
        <strain evidence="2">IBT 19713</strain>
    </source>
</reference>
<sequence length="66" mass="7374">MFNYRISEAGLVLLVMLSPSNGRICTLITSERWQEDSPLSIDAQREGLSDEFVKLGARCRAVVPSF</sequence>
<dbReference type="EMBL" id="JAPQKS010000005">
    <property type="protein sequence ID" value="KAJ5225363.1"/>
    <property type="molecule type" value="Genomic_DNA"/>
</dbReference>
<keyword evidence="3" id="KW-1185">Reference proteome</keyword>
<comment type="caution">
    <text evidence="2">The sequence shown here is derived from an EMBL/GenBank/DDBJ whole genome shotgun (WGS) entry which is preliminary data.</text>
</comment>
<evidence type="ECO:0000256" key="1">
    <source>
        <dbReference type="SAM" id="SignalP"/>
    </source>
</evidence>
<gene>
    <name evidence="2" type="ORF">N7468_006588</name>
</gene>
<evidence type="ECO:0000313" key="2">
    <source>
        <dbReference type="EMBL" id="KAJ5225363.1"/>
    </source>
</evidence>
<dbReference type="OrthoDB" id="4364812at2759"/>
<feature type="chain" id="PRO_5040861355" evidence="1">
    <location>
        <begin position="23"/>
        <end position="66"/>
    </location>
</feature>
<keyword evidence="1" id="KW-0732">Signal</keyword>
<dbReference type="GeneID" id="83203187"/>
<dbReference type="Proteomes" id="UP001150941">
    <property type="component" value="Unassembled WGS sequence"/>
</dbReference>
<protein>
    <submittedName>
        <fullName evidence="2">Uncharacterized protein</fullName>
    </submittedName>
</protein>
<reference evidence="2" key="1">
    <citation type="submission" date="2022-11" db="EMBL/GenBank/DDBJ databases">
        <authorList>
            <person name="Petersen C."/>
        </authorList>
    </citation>
    <scope>NUCLEOTIDE SEQUENCE</scope>
    <source>
        <strain evidence="2">IBT 19713</strain>
    </source>
</reference>
<proteinExistence type="predicted"/>
<feature type="signal peptide" evidence="1">
    <location>
        <begin position="1"/>
        <end position="22"/>
    </location>
</feature>